<evidence type="ECO:0000256" key="4">
    <source>
        <dbReference type="ARBA" id="ARBA00022645"/>
    </source>
</evidence>
<reference evidence="22 23" key="1">
    <citation type="journal article" date="2016" name="Genome Announc.">
        <title>Complete Genome Sequences of Aerococcus christensenii CCUG 28831T, Aerococcus sanguinicola CCUG 43001T, Aerococcus urinae CCUG 36881T, Aerococcus urinaeequi CCUG 28094T, Aerococcus urinaehominis CCUG 42038 BT, and Aerococcus viridans CCUG 4311T.</title>
        <authorList>
            <person name="Carkaci D."/>
            <person name="Dargis R."/>
            <person name="Nielsen X.C."/>
            <person name="Skovgaard O."/>
            <person name="Fuursted K."/>
            <person name="Christensen J.J."/>
        </authorList>
    </citation>
    <scope>NUCLEOTIDE SEQUENCE [LARGE SCALE GENOMIC DNA]</scope>
    <source>
        <strain evidence="22 23">CCUG42038B</strain>
    </source>
</reference>
<feature type="domain" description="Penicillin-binding protein transpeptidase" evidence="20">
    <location>
        <begin position="340"/>
        <end position="620"/>
    </location>
</feature>
<dbReference type="InterPro" id="IPR001264">
    <property type="entry name" value="Glyco_trans_51"/>
</dbReference>
<organism evidence="22 23">
    <name type="scientific">Aerococcus urinaehominis</name>
    <dbReference type="NCBI Taxonomy" id="128944"/>
    <lineage>
        <taxon>Bacteria</taxon>
        <taxon>Bacillati</taxon>
        <taxon>Bacillota</taxon>
        <taxon>Bacilli</taxon>
        <taxon>Lactobacillales</taxon>
        <taxon>Aerococcaceae</taxon>
        <taxon>Aerococcus</taxon>
    </lineage>
</organism>
<dbReference type="GO" id="GO:0071555">
    <property type="term" value="P:cell wall organization"/>
    <property type="evidence" value="ECO:0007669"/>
    <property type="project" value="UniProtKB-KW"/>
</dbReference>
<proteinExistence type="inferred from homology"/>
<evidence type="ECO:0000256" key="6">
    <source>
        <dbReference type="ARBA" id="ARBA00022676"/>
    </source>
</evidence>
<evidence type="ECO:0000256" key="3">
    <source>
        <dbReference type="ARBA" id="ARBA00022475"/>
    </source>
</evidence>
<dbReference type="InterPro" id="IPR050396">
    <property type="entry name" value="Glycosyltr_51/Transpeptidase"/>
</dbReference>
<keyword evidence="10" id="KW-0133">Cell shape</keyword>
<evidence type="ECO:0000256" key="1">
    <source>
        <dbReference type="ARBA" id="ARBA00007090"/>
    </source>
</evidence>
<dbReference type="Pfam" id="PF00905">
    <property type="entry name" value="Transpeptidase"/>
    <property type="match status" value="1"/>
</dbReference>
<dbReference type="AlphaFoldDB" id="A0A109RGZ1"/>
<feature type="domain" description="Glycosyl transferase family 51" evidence="21">
    <location>
        <begin position="70"/>
        <end position="242"/>
    </location>
</feature>
<keyword evidence="11" id="KW-0573">Peptidoglycan synthesis</keyword>
<dbReference type="GO" id="GO:0009252">
    <property type="term" value="P:peptidoglycan biosynthetic process"/>
    <property type="evidence" value="ECO:0007669"/>
    <property type="project" value="UniProtKB-KW"/>
</dbReference>
<dbReference type="PANTHER" id="PTHR32282">
    <property type="entry name" value="BINDING PROTEIN TRANSPEPTIDASE, PUTATIVE-RELATED"/>
    <property type="match status" value="1"/>
</dbReference>
<dbReference type="SUPFAM" id="SSF53955">
    <property type="entry name" value="Lysozyme-like"/>
    <property type="match status" value="1"/>
</dbReference>
<dbReference type="InterPro" id="IPR036950">
    <property type="entry name" value="PBP_transglycosylase"/>
</dbReference>
<keyword evidence="3" id="KW-1003">Cell membrane</keyword>
<evidence type="ECO:0000256" key="7">
    <source>
        <dbReference type="ARBA" id="ARBA00022679"/>
    </source>
</evidence>
<keyword evidence="6" id="KW-0328">Glycosyltransferase</keyword>
<dbReference type="Pfam" id="PF00912">
    <property type="entry name" value="Transgly"/>
    <property type="match status" value="1"/>
</dbReference>
<evidence type="ECO:0000256" key="15">
    <source>
        <dbReference type="ARBA" id="ARBA00023316"/>
    </source>
</evidence>
<reference evidence="23" key="2">
    <citation type="submission" date="2016-01" db="EMBL/GenBank/DDBJ databases">
        <title>Six Aerococcus type strain genome sequencing and assembly using PacBio and Illumina Hiseq.</title>
        <authorList>
            <person name="Carkaci D."/>
            <person name="Dargis R."/>
            <person name="Nielsen X.C."/>
            <person name="Skovgaard O."/>
            <person name="Fuursted K."/>
            <person name="Christensen J.J."/>
        </authorList>
    </citation>
    <scope>NUCLEOTIDE SEQUENCE [LARGE SCALE GENOMIC DNA]</scope>
    <source>
        <strain evidence="23">CCUG42038B</strain>
    </source>
</reference>
<comment type="catalytic activity">
    <reaction evidence="17">
        <text>[GlcNAc-(1-&gt;4)-Mur2Ac(oyl-L-Ala-gamma-D-Glu-L-Lys-D-Ala-D-Ala)](n)-di-trans,octa-cis-undecaprenyl diphosphate + beta-D-GlcNAc-(1-&gt;4)-Mur2Ac(oyl-L-Ala-gamma-D-Glu-L-Lys-D-Ala-D-Ala)-di-trans,octa-cis-undecaprenyl diphosphate = [GlcNAc-(1-&gt;4)-Mur2Ac(oyl-L-Ala-gamma-D-Glu-L-Lys-D-Ala-D-Ala)](n+1)-di-trans,octa-cis-undecaprenyl diphosphate + di-trans,octa-cis-undecaprenyl diphosphate + H(+)</text>
        <dbReference type="Rhea" id="RHEA:23708"/>
        <dbReference type="Rhea" id="RHEA-COMP:9602"/>
        <dbReference type="Rhea" id="RHEA-COMP:9603"/>
        <dbReference type="ChEBI" id="CHEBI:15378"/>
        <dbReference type="ChEBI" id="CHEBI:58405"/>
        <dbReference type="ChEBI" id="CHEBI:60033"/>
        <dbReference type="ChEBI" id="CHEBI:78435"/>
        <dbReference type="EC" id="2.4.99.28"/>
    </reaction>
</comment>
<evidence type="ECO:0000256" key="5">
    <source>
        <dbReference type="ARBA" id="ARBA00022670"/>
    </source>
</evidence>
<evidence type="ECO:0000256" key="19">
    <source>
        <dbReference type="SAM" id="Phobius"/>
    </source>
</evidence>
<dbReference type="PANTHER" id="PTHR32282:SF32">
    <property type="entry name" value="PENICILLIN-BINDING PROTEIN 2A"/>
    <property type="match status" value="1"/>
</dbReference>
<evidence type="ECO:0000256" key="2">
    <source>
        <dbReference type="ARBA" id="ARBA00007739"/>
    </source>
</evidence>
<dbReference type="STRING" id="128944.AWM75_06105"/>
<dbReference type="KEGG" id="auh:AWM75_06105"/>
<evidence type="ECO:0000256" key="11">
    <source>
        <dbReference type="ARBA" id="ARBA00022984"/>
    </source>
</evidence>
<dbReference type="SUPFAM" id="SSF56601">
    <property type="entry name" value="beta-lactamase/transpeptidase-like"/>
    <property type="match status" value="1"/>
</dbReference>
<dbReference type="Proteomes" id="UP000062260">
    <property type="component" value="Chromosome"/>
</dbReference>
<keyword evidence="13 19" id="KW-0472">Membrane</keyword>
<keyword evidence="23" id="KW-1185">Reference proteome</keyword>
<keyword evidence="9" id="KW-0378">Hydrolase</keyword>
<dbReference type="GO" id="GO:0009002">
    <property type="term" value="F:serine-type D-Ala-D-Ala carboxypeptidase activity"/>
    <property type="evidence" value="ECO:0007669"/>
    <property type="project" value="UniProtKB-EC"/>
</dbReference>
<comment type="similarity">
    <text evidence="2">In the N-terminal section; belongs to the glycosyltransferase 51 family.</text>
</comment>
<evidence type="ECO:0000256" key="12">
    <source>
        <dbReference type="ARBA" id="ARBA00022989"/>
    </source>
</evidence>
<keyword evidence="5" id="KW-0645">Protease</keyword>
<dbReference type="GO" id="GO:0008658">
    <property type="term" value="F:penicillin binding"/>
    <property type="evidence" value="ECO:0007669"/>
    <property type="project" value="InterPro"/>
</dbReference>
<feature type="compositionally biased region" description="Low complexity" evidence="18">
    <location>
        <begin position="647"/>
        <end position="662"/>
    </location>
</feature>
<dbReference type="FunFam" id="1.10.3810.10:FF:000001">
    <property type="entry name" value="Penicillin-binding protein 1A"/>
    <property type="match status" value="1"/>
</dbReference>
<dbReference type="NCBIfam" id="TIGR02074">
    <property type="entry name" value="PBP_1a_fam"/>
    <property type="match status" value="1"/>
</dbReference>
<dbReference type="InterPro" id="IPR023346">
    <property type="entry name" value="Lysozyme-like_dom_sf"/>
</dbReference>
<evidence type="ECO:0000256" key="10">
    <source>
        <dbReference type="ARBA" id="ARBA00022960"/>
    </source>
</evidence>
<accession>A0A109RGZ1</accession>
<evidence type="ECO:0000256" key="8">
    <source>
        <dbReference type="ARBA" id="ARBA00022692"/>
    </source>
</evidence>
<dbReference type="Gene3D" id="1.10.3810.10">
    <property type="entry name" value="Biosynthetic peptidoglycan transglycosylase-like"/>
    <property type="match status" value="1"/>
</dbReference>
<evidence type="ECO:0000256" key="14">
    <source>
        <dbReference type="ARBA" id="ARBA00023268"/>
    </source>
</evidence>
<dbReference type="Gene3D" id="3.40.710.10">
    <property type="entry name" value="DD-peptidase/beta-lactamase superfamily"/>
    <property type="match status" value="1"/>
</dbReference>
<evidence type="ECO:0000259" key="21">
    <source>
        <dbReference type="Pfam" id="PF00912"/>
    </source>
</evidence>
<dbReference type="InterPro" id="IPR001460">
    <property type="entry name" value="PCN-bd_Tpept"/>
</dbReference>
<gene>
    <name evidence="22" type="ORF">AWM75_06105</name>
</gene>
<keyword evidence="15" id="KW-0961">Cell wall biogenesis/degradation</keyword>
<keyword evidence="12 19" id="KW-1133">Transmembrane helix</keyword>
<dbReference type="GO" id="GO:0008955">
    <property type="term" value="F:peptidoglycan glycosyltransferase activity"/>
    <property type="evidence" value="ECO:0007669"/>
    <property type="project" value="UniProtKB-EC"/>
</dbReference>
<evidence type="ECO:0000313" key="23">
    <source>
        <dbReference type="Proteomes" id="UP000062260"/>
    </source>
</evidence>
<comment type="similarity">
    <text evidence="1">In the C-terminal section; belongs to the transpeptidase family.</text>
</comment>
<dbReference type="GO" id="GO:0006508">
    <property type="term" value="P:proteolysis"/>
    <property type="evidence" value="ECO:0007669"/>
    <property type="project" value="UniProtKB-KW"/>
</dbReference>
<protein>
    <submittedName>
        <fullName evidence="22">Penicillin-binding protein</fullName>
    </submittedName>
</protein>
<keyword evidence="7" id="KW-0808">Transferase</keyword>
<keyword evidence="4" id="KW-0121">Carboxypeptidase</keyword>
<evidence type="ECO:0000256" key="13">
    <source>
        <dbReference type="ARBA" id="ARBA00023136"/>
    </source>
</evidence>
<dbReference type="Gene3D" id="6.20.370.110">
    <property type="match status" value="1"/>
</dbReference>
<name>A0A109RGZ1_9LACT</name>
<keyword evidence="14" id="KW-0511">Multifunctional enzyme</keyword>
<evidence type="ECO:0000256" key="16">
    <source>
        <dbReference type="ARBA" id="ARBA00034000"/>
    </source>
</evidence>
<comment type="catalytic activity">
    <reaction evidence="16">
        <text>Preferential cleavage: (Ac)2-L-Lys-D-Ala-|-D-Ala. Also transpeptidation of peptidyl-alanyl moieties that are N-acyl substituents of D-alanine.</text>
        <dbReference type="EC" id="3.4.16.4"/>
    </reaction>
</comment>
<evidence type="ECO:0000256" key="17">
    <source>
        <dbReference type="ARBA" id="ARBA00049902"/>
    </source>
</evidence>
<dbReference type="EMBL" id="CP014163">
    <property type="protein sequence ID" value="AMB99579.1"/>
    <property type="molecule type" value="Genomic_DNA"/>
</dbReference>
<evidence type="ECO:0000256" key="18">
    <source>
        <dbReference type="SAM" id="MobiDB-lite"/>
    </source>
</evidence>
<evidence type="ECO:0000259" key="20">
    <source>
        <dbReference type="Pfam" id="PF00905"/>
    </source>
</evidence>
<feature type="transmembrane region" description="Helical" evidence="19">
    <location>
        <begin position="21"/>
        <end position="42"/>
    </location>
</feature>
<dbReference type="GO" id="GO:0030288">
    <property type="term" value="C:outer membrane-bounded periplasmic space"/>
    <property type="evidence" value="ECO:0007669"/>
    <property type="project" value="TreeGrafter"/>
</dbReference>
<dbReference type="GO" id="GO:0008360">
    <property type="term" value="P:regulation of cell shape"/>
    <property type="evidence" value="ECO:0007669"/>
    <property type="project" value="UniProtKB-KW"/>
</dbReference>
<evidence type="ECO:0000313" key="22">
    <source>
        <dbReference type="EMBL" id="AMB99579.1"/>
    </source>
</evidence>
<sequence length="679" mass="75410">MTEEAYTRKEKFKSWMAKWHIKKWLVFIILLLGFCFEGYLLVNAKMTDVENLQEQLTVTTEIYDQNNELAGTLADEHGTYVSLDQISQNLQDAVISTEDKRFYQHPGFDLIGIGRAALGFLGSGGNIVGGGSTLTQQLVKNSYLSSDQTLIRKFKELFLAMEIEKHYDKNQILEMYLNHTYFGNGVYGVEDASQKYFGKSAAELTVDEAAVLAASLKGPSIYNPVDDYDATLERRDLVLELMYNNGFIDEGTYQLAVNTQMPQMDNYIESDNYKYPYYFDAIIEEAIDKYKLDEDQLMNGGYKIYTGLNQAYQNALQGAYNQTDMFPTNPSGDPVQSASIIVDPYTGAVMAEVGGTTDHSFRGFNRATQMRRQPASAIKPLNVYTPALERGFDIFDIVPDQVKSYGADNYTPENYNFESVGEIMLWQALAQSKNTTAVWLMNEIGVNKAMSKLDDFKIPYKQEDLSLASALGGFSQGVSPMEMAGAYTAFVNDGIRSQPHFIQKITDGEGRVVVDQVEPKQNTVMSKEVADKMTAMMLAVFDTGGTGDSYEPYGFELAGKTGTSELTVGDGLSGSTDEWVMAYTPDLVMATWYGFDETSTDNYIYYGSGKTSSNAFATTMSAVLEVSPQTSFDIVSAQQLYSGGEPGSSSNPNNQDYQGSDGIIDGIINGARRLFDRFR</sequence>
<evidence type="ECO:0000256" key="9">
    <source>
        <dbReference type="ARBA" id="ARBA00022801"/>
    </source>
</evidence>
<feature type="region of interest" description="Disordered" evidence="18">
    <location>
        <begin position="641"/>
        <end position="662"/>
    </location>
</feature>
<keyword evidence="8 19" id="KW-0812">Transmembrane</keyword>
<dbReference type="InterPro" id="IPR012338">
    <property type="entry name" value="Beta-lactam/transpept-like"/>
</dbReference>